<reference evidence="1" key="2">
    <citation type="submission" date="2021-09" db="EMBL/GenBank/DDBJ databases">
        <authorList>
            <person name="Jia N."/>
            <person name="Wang J."/>
            <person name="Shi W."/>
            <person name="Du L."/>
            <person name="Sun Y."/>
            <person name="Zhan W."/>
            <person name="Jiang J."/>
            <person name="Wang Q."/>
            <person name="Zhang B."/>
            <person name="Ji P."/>
            <person name="Sakyi L.B."/>
            <person name="Cui X."/>
            <person name="Yuan T."/>
            <person name="Jiang B."/>
            <person name="Yang W."/>
            <person name="Lam T.T.-Y."/>
            <person name="Chang Q."/>
            <person name="Ding S."/>
            <person name="Wang X."/>
            <person name="Zhu J."/>
            <person name="Ruan X."/>
            <person name="Zhao L."/>
            <person name="Wei J."/>
            <person name="Que T."/>
            <person name="Du C."/>
            <person name="Cheng J."/>
            <person name="Dai P."/>
            <person name="Han X."/>
            <person name="Huang E."/>
            <person name="Gao Y."/>
            <person name="Liu J."/>
            <person name="Shao H."/>
            <person name="Ye R."/>
            <person name="Li L."/>
            <person name="Wei W."/>
            <person name="Wang X."/>
            <person name="Wang C."/>
            <person name="Huo Q."/>
            <person name="Li W."/>
            <person name="Guo W."/>
            <person name="Chen H."/>
            <person name="Chen S."/>
            <person name="Zhou L."/>
            <person name="Zhou L."/>
            <person name="Ni X."/>
            <person name="Tian J."/>
            <person name="Zhou Y."/>
            <person name="Sheng Y."/>
            <person name="Liu T."/>
            <person name="Pan Y."/>
            <person name="Xia L."/>
            <person name="Li J."/>
            <person name="Zhao F."/>
            <person name="Cao W."/>
        </authorList>
    </citation>
    <scope>NUCLEOTIDE SEQUENCE</scope>
    <source>
        <strain evidence="1">Rmic-2018</strain>
        <tissue evidence="1">Larvae</tissue>
    </source>
</reference>
<dbReference type="AlphaFoldDB" id="A0A9J6DWA5"/>
<protein>
    <submittedName>
        <fullName evidence="1">Uncharacterized protein</fullName>
    </submittedName>
</protein>
<evidence type="ECO:0000313" key="2">
    <source>
        <dbReference type="Proteomes" id="UP000821866"/>
    </source>
</evidence>
<comment type="caution">
    <text evidence="1">The sequence shown here is derived from an EMBL/GenBank/DDBJ whole genome shotgun (WGS) entry which is preliminary data.</text>
</comment>
<reference evidence="1" key="1">
    <citation type="journal article" date="2020" name="Cell">
        <title>Large-Scale Comparative Analyses of Tick Genomes Elucidate Their Genetic Diversity and Vector Capacities.</title>
        <authorList>
            <consortium name="Tick Genome and Microbiome Consortium (TIGMIC)"/>
            <person name="Jia N."/>
            <person name="Wang J."/>
            <person name="Shi W."/>
            <person name="Du L."/>
            <person name="Sun Y."/>
            <person name="Zhan W."/>
            <person name="Jiang J.F."/>
            <person name="Wang Q."/>
            <person name="Zhang B."/>
            <person name="Ji P."/>
            <person name="Bell-Sakyi L."/>
            <person name="Cui X.M."/>
            <person name="Yuan T.T."/>
            <person name="Jiang B.G."/>
            <person name="Yang W.F."/>
            <person name="Lam T.T."/>
            <person name="Chang Q.C."/>
            <person name="Ding S.J."/>
            <person name="Wang X.J."/>
            <person name="Zhu J.G."/>
            <person name="Ruan X.D."/>
            <person name="Zhao L."/>
            <person name="Wei J.T."/>
            <person name="Ye R.Z."/>
            <person name="Que T.C."/>
            <person name="Du C.H."/>
            <person name="Zhou Y.H."/>
            <person name="Cheng J.X."/>
            <person name="Dai P.F."/>
            <person name="Guo W.B."/>
            <person name="Han X.H."/>
            <person name="Huang E.J."/>
            <person name="Li L.F."/>
            <person name="Wei W."/>
            <person name="Gao Y.C."/>
            <person name="Liu J.Z."/>
            <person name="Shao H.Z."/>
            <person name="Wang X."/>
            <person name="Wang C.C."/>
            <person name="Yang T.C."/>
            <person name="Huo Q.B."/>
            <person name="Li W."/>
            <person name="Chen H.Y."/>
            <person name="Chen S.E."/>
            <person name="Zhou L.G."/>
            <person name="Ni X.B."/>
            <person name="Tian J.H."/>
            <person name="Sheng Y."/>
            <person name="Liu T."/>
            <person name="Pan Y.S."/>
            <person name="Xia L.Y."/>
            <person name="Li J."/>
            <person name="Zhao F."/>
            <person name="Cao W.C."/>
        </authorList>
    </citation>
    <scope>NUCLEOTIDE SEQUENCE</scope>
    <source>
        <strain evidence="1">Rmic-2018</strain>
    </source>
</reference>
<organism evidence="1 2">
    <name type="scientific">Rhipicephalus microplus</name>
    <name type="common">Cattle tick</name>
    <name type="synonym">Boophilus microplus</name>
    <dbReference type="NCBI Taxonomy" id="6941"/>
    <lineage>
        <taxon>Eukaryota</taxon>
        <taxon>Metazoa</taxon>
        <taxon>Ecdysozoa</taxon>
        <taxon>Arthropoda</taxon>
        <taxon>Chelicerata</taxon>
        <taxon>Arachnida</taxon>
        <taxon>Acari</taxon>
        <taxon>Parasitiformes</taxon>
        <taxon>Ixodida</taxon>
        <taxon>Ixodoidea</taxon>
        <taxon>Ixodidae</taxon>
        <taxon>Rhipicephalinae</taxon>
        <taxon>Rhipicephalus</taxon>
        <taxon>Boophilus</taxon>
    </lineage>
</organism>
<name>A0A9J6DWA5_RHIMP</name>
<dbReference type="Proteomes" id="UP000821866">
    <property type="component" value="Unassembled WGS sequence"/>
</dbReference>
<accession>A0A9J6DWA5</accession>
<dbReference type="EMBL" id="JABSTU010000007">
    <property type="protein sequence ID" value="KAH8026364.1"/>
    <property type="molecule type" value="Genomic_DNA"/>
</dbReference>
<gene>
    <name evidence="1" type="ORF">HPB51_020348</name>
</gene>
<sequence length="291" mass="31798">MRPPSDLDVLIDGRSVWEARAPTIKRQRHALRCSGARHPLALFKMASLRTHCQTEKCWGSHEAWMLSAKLADCSCPKIMVAAQLSDAWVNPAAHGKQLCSGTILPTGDKEDSFLQSAEQLLAQQLDTLQGIAELRNRVIDSVSTLSVEPRREIDSRVSCLDKLVDPWSLRRCWTFHARHGKSKARSLTTTPRPGDYFGSLSAARAEKSASTGGLAAWISGVEEGNGSSPAPSVSKDVWSSLCSNLNINGTDRDASIPSAALSKSDFRNFSSSSFFFLSPAAMSTSNWTWLF</sequence>
<evidence type="ECO:0000313" key="1">
    <source>
        <dbReference type="EMBL" id="KAH8026364.1"/>
    </source>
</evidence>
<proteinExistence type="predicted"/>
<keyword evidence="2" id="KW-1185">Reference proteome</keyword>